<dbReference type="InterPro" id="IPR015940">
    <property type="entry name" value="UBA"/>
</dbReference>
<feature type="region of interest" description="Disordered" evidence="8">
    <location>
        <begin position="310"/>
        <end position="344"/>
    </location>
</feature>
<feature type="compositionally biased region" description="Acidic residues" evidence="8">
    <location>
        <begin position="3326"/>
        <end position="3344"/>
    </location>
</feature>
<feature type="compositionally biased region" description="Polar residues" evidence="8">
    <location>
        <begin position="1806"/>
        <end position="1821"/>
    </location>
</feature>
<dbReference type="SMART" id="SM00119">
    <property type="entry name" value="HECTc"/>
    <property type="match status" value="1"/>
</dbReference>
<feature type="region of interest" description="Disordered" evidence="8">
    <location>
        <begin position="123"/>
        <end position="153"/>
    </location>
</feature>
<accession>A0ABD3QQD4</accession>
<feature type="compositionally biased region" description="Low complexity" evidence="8">
    <location>
        <begin position="3510"/>
        <end position="3524"/>
    </location>
</feature>
<feature type="compositionally biased region" description="Basic and acidic residues" evidence="8">
    <location>
        <begin position="3311"/>
        <end position="3322"/>
    </location>
</feature>
<evidence type="ECO:0000313" key="11">
    <source>
        <dbReference type="EMBL" id="KAL3799995.1"/>
    </source>
</evidence>
<dbReference type="Gene3D" id="6.10.250.1630">
    <property type="match status" value="1"/>
</dbReference>
<evidence type="ECO:0000256" key="3">
    <source>
        <dbReference type="ARBA" id="ARBA00012485"/>
    </source>
</evidence>
<feature type="compositionally biased region" description="Acidic residues" evidence="8">
    <location>
        <begin position="2775"/>
        <end position="2849"/>
    </location>
</feature>
<feature type="compositionally biased region" description="Polar residues" evidence="8">
    <location>
        <begin position="2121"/>
        <end position="2136"/>
    </location>
</feature>
<protein>
    <recommendedName>
        <fullName evidence="3">HECT-type E3 ubiquitin transferase</fullName>
        <ecNumber evidence="3">2.3.2.26</ecNumber>
    </recommendedName>
</protein>
<feature type="region of interest" description="Disordered" evidence="8">
    <location>
        <begin position="2687"/>
        <end position="2715"/>
    </location>
</feature>
<dbReference type="Gene3D" id="3.90.1750.10">
    <property type="entry name" value="Hect, E3 ligase catalytic domains"/>
    <property type="match status" value="1"/>
</dbReference>
<feature type="compositionally biased region" description="Low complexity" evidence="8">
    <location>
        <begin position="131"/>
        <end position="149"/>
    </location>
</feature>
<evidence type="ECO:0000256" key="6">
    <source>
        <dbReference type="ARBA" id="ARBA00034494"/>
    </source>
</evidence>
<proteinExistence type="inferred from homology"/>
<dbReference type="GO" id="GO:0061630">
    <property type="term" value="F:ubiquitin protein ligase activity"/>
    <property type="evidence" value="ECO:0007669"/>
    <property type="project" value="UniProtKB-EC"/>
</dbReference>
<dbReference type="SUPFAM" id="SSF56204">
    <property type="entry name" value="Hect, E3 ligase catalytic domain"/>
    <property type="match status" value="1"/>
</dbReference>
<feature type="compositionally biased region" description="Basic and acidic residues" evidence="8">
    <location>
        <begin position="310"/>
        <end position="326"/>
    </location>
</feature>
<dbReference type="FunFam" id="3.30.2160.10:FF:000001">
    <property type="entry name" value="E3 ubiquitin-protein ligase NEDD4-like"/>
    <property type="match status" value="1"/>
</dbReference>
<feature type="region of interest" description="Disordered" evidence="8">
    <location>
        <begin position="2349"/>
        <end position="2419"/>
    </location>
</feature>
<dbReference type="Pfam" id="PF06012">
    <property type="entry name" value="DUF908"/>
    <property type="match status" value="1"/>
</dbReference>
<evidence type="ECO:0000256" key="2">
    <source>
        <dbReference type="ARBA" id="ARBA00004906"/>
    </source>
</evidence>
<feature type="domain" description="UBA" evidence="9">
    <location>
        <begin position="1711"/>
        <end position="1734"/>
    </location>
</feature>
<feature type="compositionally biased region" description="Basic and acidic residues" evidence="8">
    <location>
        <begin position="2137"/>
        <end position="2147"/>
    </location>
</feature>
<dbReference type="Gene3D" id="3.30.2160.10">
    <property type="entry name" value="Hect, E3 ligase catalytic domain"/>
    <property type="match status" value="1"/>
</dbReference>
<dbReference type="InterPro" id="IPR000569">
    <property type="entry name" value="HECT_dom"/>
</dbReference>
<dbReference type="InterPro" id="IPR025527">
    <property type="entry name" value="HUWE1/Rev1_UBM"/>
</dbReference>
<feature type="region of interest" description="Disordered" evidence="8">
    <location>
        <begin position="3967"/>
        <end position="3996"/>
    </location>
</feature>
<dbReference type="Proteomes" id="UP001530400">
    <property type="component" value="Unassembled WGS sequence"/>
</dbReference>
<evidence type="ECO:0000259" key="10">
    <source>
        <dbReference type="PROSITE" id="PS50237"/>
    </source>
</evidence>
<comment type="pathway">
    <text evidence="2">Protein modification; protein ubiquitination.</text>
</comment>
<evidence type="ECO:0000259" key="9">
    <source>
        <dbReference type="PROSITE" id="PS50030"/>
    </source>
</evidence>
<feature type="domain" description="HECT" evidence="10">
    <location>
        <begin position="4124"/>
        <end position="4459"/>
    </location>
</feature>
<feature type="region of interest" description="Disordered" evidence="8">
    <location>
        <begin position="3509"/>
        <end position="3536"/>
    </location>
</feature>
<comment type="caution">
    <text evidence="11">The sequence shown here is derived from an EMBL/GenBank/DDBJ whole genome shotgun (WGS) entry which is preliminary data.</text>
</comment>
<evidence type="ECO:0000256" key="4">
    <source>
        <dbReference type="ARBA" id="ARBA00022679"/>
    </source>
</evidence>
<feature type="compositionally biased region" description="Basic and acidic residues" evidence="8">
    <location>
        <begin position="1784"/>
        <end position="1793"/>
    </location>
</feature>
<feature type="compositionally biased region" description="Acidic residues" evidence="8">
    <location>
        <begin position="3278"/>
        <end position="3294"/>
    </location>
</feature>
<feature type="compositionally biased region" description="Low complexity" evidence="8">
    <location>
        <begin position="1822"/>
        <end position="1836"/>
    </location>
</feature>
<dbReference type="EC" id="2.3.2.26" evidence="3"/>
<keyword evidence="4" id="KW-0808">Transferase</keyword>
<name>A0ABD3QQD4_9STRA</name>
<dbReference type="PROSITE" id="PS50030">
    <property type="entry name" value="UBA"/>
    <property type="match status" value="1"/>
</dbReference>
<evidence type="ECO:0000313" key="12">
    <source>
        <dbReference type="Proteomes" id="UP001530400"/>
    </source>
</evidence>
<evidence type="ECO:0000256" key="7">
    <source>
        <dbReference type="PROSITE-ProRule" id="PRU00104"/>
    </source>
</evidence>
<feature type="region of interest" description="Disordered" evidence="8">
    <location>
        <begin position="2972"/>
        <end position="3000"/>
    </location>
</feature>
<dbReference type="InterPro" id="IPR050409">
    <property type="entry name" value="E3_ubiq-protein_ligase"/>
</dbReference>
<dbReference type="Pfam" id="PF00632">
    <property type="entry name" value="HECT"/>
    <property type="match status" value="1"/>
</dbReference>
<gene>
    <name evidence="11" type="ORF">ACHAWO_004673</name>
</gene>
<feature type="compositionally biased region" description="Basic and acidic residues" evidence="8">
    <location>
        <begin position="2398"/>
        <end position="2414"/>
    </location>
</feature>
<dbReference type="Gene3D" id="3.30.2410.10">
    <property type="entry name" value="Hect, E3 ligase catalytic domain"/>
    <property type="match status" value="1"/>
</dbReference>
<dbReference type="EMBL" id="JALLPJ020000173">
    <property type="protein sequence ID" value="KAL3799995.1"/>
    <property type="molecule type" value="Genomic_DNA"/>
</dbReference>
<sequence length="4459" mass="488748">MAPITTTTAGITRQIIDDPNLISLLKRLHAFHIPECYLNAPFPPPSREENDVAMDCCDSKDEMEEMIDGLIGELEGHCRWRFQEQADLYEWIKPLNLIDATIRYFIESHPSLLLIPPQHPILSEGADSNQPSTSVDASSSSPSSCSEDTTPPPKVTTQLITLLTFLSTLLRNSINKSLFHSVHELSALLTSQNDTISHLALTCLCTLSQPPLLHRQQAPEMGGHSTQLNVLTDGGRIMRRILQCAVGWGSKGSNLGLLNCVELQDVDLDNVKEESCVGCVCFETCVEVGGRNCLVNVEVDWEDMYFKKQEKEKGGQRVEQQEEPTEKRRKVVLSSSTNAESAVSMAQPQLKSTAQIFHECLSSIHQQLNNNNNNTSSIHTLPPEKQFTLLSQIRLARSFHTQSTRILATDYRLRAIICLLSAQPNQDTIGTFFEAQPELCGEMVDLVRPTVSGGNLAGTSGQENGHNDSLLALSNSPQVPFHIRTLAIEALTALVARRDSTGMSNNVARQVNVLAELGVGKGLYSGLLPALIRYSLAALNSFLLTDTNNHGRGSAERSGEKEKELDLGQELGMIFLQCTKGPELPQKEREEKALEFIDSVLTLTSAVISVPSGTAALTDCGIIPALVSTIALDSQIAQKRTVSGNFDSSPFVAGDDGDNESYSECLLKYITAQAIQILEGAIVTHGSALSAFHELKGVDILVQRLNIEMERVKQVKSNKDDDDVAFKDGDDNHQRSLTAARRVLLFSAVNCLTVVFHQQESSGSNAAIPSGAAQLRKPELMGVLMDLLDNTDAFGGVLAGLVSTLLSDVINADPQVVHHVHDSGLAKAFLSLLLGKNNEMKQIIGSDVEKWGQVDIEASAELVMAFPNLILALSLTESGAKSIADLDPFPALLSVFCSPKFAMPNSRCLLNEMAAIVGTGLDEIMRHNPTNLRSLVVKAIVQVMNRVVYIGKQLTLKEEHNTECNDDADLITERTYLVQYSHNIAQMLEQILHKEDHVPLFINEGGVDALLELVRWSITPAGKKFVAHVTCLSSPSIGSVTHTNISTSFGSIVRTIASHSESNKITKKIMDALETQFTDLRKCIARFRDGVATGTAVMGAENEGEFSFSNILHSIPAVPLYDMESSDQNTVFLDSLASLFRSVIAVDWLVQSLSTTLRAANQRVSDMGIGAMMFGRNEKELQKELSSESFKYIMYQLCILQRSALWEVCRVRTEPGFDQRDLARSESPNDLPLVYRIRIVCQEGAICRNGIDIDGCDNIGNVEMGEIIEAYDRCINSCGVLRYKTSRGWVSELTRGHGRENIAEIIDVKKGSGPLVNFNATQAQRNLKRVECGVPDLCTVSASILARLHSSHSELFSTFEKIMLSRLRVRDSLSSATFSPYMSSIATIMSKNLQDDFKFVDDIDESTSEDGIMPNLSHDAAKCMYLGNTLNLFHTSLYSEKRIERRGSMNILLLLRVLTSEGWREGIYPPEKEPEEDKEYAFISAIRFVLKHSLRDMAIFAVKKKASREEEQPVVADRSKSSHQRLSRAVASSLPPTISLLQRLISRQNIVDSPISMSIGKMKVAHLKTLVTDEASKLSKLTPSFNPNQFARGLHMRLAKLSFEIFSDQRLCCAPAHVLHPWISYMNTMLTSLQDAAKCTPVVSLSLSGSNHSRTRSGASSGPRGFMNDVLGMLNAEQLQGLDAEQIESLYSSRADGMPARLRQQLSERFEPSEESIERLIEMGFARDHGEQNLVFLCCFLCGQHLLTFSLIQAVESLESVGSNRIDVAMEYALSHPPSSPATLERRRAAREERRRRHEQLVAAVSSRNGSASNSQDETTTAPNEQNESANAAAEASKSDSNDVQKDEEEANAKPKALSKEELKAIKDKEFEEKDAARAKDFLDSIKEDISSICLNIIESGSAAEKFQSEMESVGNLDDGSGAIDTDAENVTVVVASFLVDLCARFSDDTSKISSALIRRLKSNLRIKSRSHCQVKQGCEVNFGALAHASVIFFRSVPKSRTFILKHGVVSCLLHCVRNVTLASSLRNGANGDSSWPCWLAPSLLLLDLMAQPATISLEEEKDGDNETSGAKAGKKGEFSKVMAEHKKQTAALAKHTKHVFTVLNRDANSSATKKKRGKSSDATNHQEQQDANQNESSKDNPNKKEAQQSLSIPTLPTLLPLLHSSDAEASMRLCLQLLGLRSARKILDADQLEKVCPPPNIVHAILSLLVRVLHSSKIASLCLQMEGADAILSLPGSCHFTGSSALVTLALRRMLEDDATLQGMMETEIRSQVTKIFKKQHRGSSNQQPRATMRPFMLAITPLLHRAPLISIRAIACSVRLEPKGDQGSSLSSSRDARVVLLTSEERARNSKLLSPHGVSKDNGVQAETFSKKTPTKSHDDQAHHRTRGQSKSPHQSKKDKSDPKKQSMHEKSSPQNHVISLLLSKVLQTSIEDAQAHSQRPFLMLYDFLDILSDLILAIPSCGAAIHRYKPPPTFSINHAISGCRNPPQTAVSYLIHKLVTLPRLKTPSTHDKSEDETPEKKLAIMKAKTSQASARLIVSLVARSGEGRRRVISDLIFAISCGRINNQQLMSLLAAARNAVPSVDEDFEMSAIQTWTELVMGLSAPRSKLSAASNDPNSSLSYEVIRVMLEQGAPHAITFAMEKINLSRPSAGTVAGSLLRPLEIFTRGTVYSKVVDMVKADNNKKTSDAGESKESRRMTFGPSNRSESAFADDEMIEEGFDGVNNSQRAPEDIENDIVVGGDIDMEDDFEEDDENSDSDETEDEVRLGNVDFSDEDEEGFDDAESNSSDIDDEDSAESESNSEDDSEEESESSNDGDSDMQDEEMGEEEDEEMFLDGTEQDVDAINEEGWSRSVGRRFEEEGDENEFDGDDVHVGGHEIEDETGDWTAVDGGEVGGGPLVGDIPGGFANILMDALSRSGVPRGLGRIGVGGQGLAVVENMLGNLLREGRVQELEDIGIRVVRNGGGEPGRTGLGLRFPLGSGRATNADEGRDDATTNNSIVPVHQTVAPEGSYGAPSLSNRSSLAETSPMEYIYGGPAAGSEYYYRGSGPSDNPQESARLNTDTSELFPGGLAASTVSSRSGRITTHPLLTSLHLPPVNALHTQSARADRQGSANESGYRIQSMSSTVIRTQSGAMRVNRGQIDPLTGGPIPSGHALSFGWIDDALPPENGTDEFGNLFGQALIDANQTIVDSLAARNEAAVEEEINAQTNELTDNSNADADHAEMETAPDETAAPEVSTASGDNVDVSRLTISQQETDSHPTIPASTDQHESDDQSDADEDDTEMADAEETANHDAQVDVDAPIDVDSSHPDEQEHSQEAAGDAEEQDVATEEQVADGDSADGRDNNVENPTEVAEGAQEGELTCPPDVDADVFNSLPLEMQQEICREHAEATNGIAAQIEGLGGLDPEALAALPEEMRQEIIEQERQQQQRRQQESEAAPADPSNAEDMDNANFLASLAPDLRQEILLTADQAFLESLPPQIRAEANILRERVAAQHRNRVETQARPNAANASNPTASRAETHGARRRQRTGKIRVETDRSHLVYTPETMAGFGPLLTGTSIKSVFRLFYLLDPIQKHQRTFQKLLLNMCRHPSSRNACIDLFATLLNSDKAGVLKVLAMADENSVFITANDDFPPSKLIGSAPDSADDSSNARSMGGLAPRNYAVSAATAATSLPASFRGPSSHIPPIIARRMITVLANLAKSSPRVCVSMIENDPGSLSCLDRCLDLLKMSLYARSAKNLEQLLTLLETLVVPFSLLPKADVEVDLTHDRAASGMEYVKVPRVAVSKERLHLLISALRLECCNDTSFNKVNVISRRLSRVDANRDCILGELASVAQGLGAAAIRDLKSAGVRLGSATHLQKHSLDLESTKCNEAISSETKDLVTGAPSNAVSLSTSNSELKFLRVLQTLQSLCNEFDENVASESNSPEFTMLVQSLDLEPLWKELETCLHLVSVLEGVTKQGDMDESTEEEQGEGDVEGDDPMRERSGKKLQNSVAGLISRFLPAIEAFFIVNENSAVEEDAQPEGHDNRLVQFASSNKVLLNALLRSNPHLLEKGLKSLVQPKCRPFLDFDVKRQWFKTQVRRLRQQASRRHGSLRLNLRRKHVFEDSFRAFIHRNAEELRGRLHITFQNEEGVDAGGLSREFFAILAKEMFNPNYALFMSTEDGCTFQPNPNSSINLDDLNYFRFVGRIVGKAVTDGYLLDAHFTRSLYKHMIGIKPTHHDMQAIDPDYYKNLQLILEHNLEDIGVELTFSTEDHSFGRSQVIDLIPNGRNIAVTDETKAKYVDLVCQHRMTTAIEKQIKAYLEGFHEMVDKDMISIFTAKELELLISGMPDIDIHDLKKNTDYNGYRPADKEIGWFWNIMFNLSRSEKAAFLQFVTGSSKVPLAGFSELQGMRGVQKFSINKASGSAGALISAHTCFNALDLPVYKSEEEMKEKLLYAISEGGGAFLFA</sequence>
<comment type="catalytic activity">
    <reaction evidence="1">
        <text>S-ubiquitinyl-[E2 ubiquitin-conjugating enzyme]-L-cysteine + [acceptor protein]-L-lysine = [E2 ubiquitin-conjugating enzyme]-L-cysteine + N(6)-ubiquitinyl-[acceptor protein]-L-lysine.</text>
        <dbReference type="EC" id="2.3.2.26"/>
    </reaction>
</comment>
<dbReference type="PANTHER" id="PTHR11254">
    <property type="entry name" value="HECT DOMAIN UBIQUITIN-PROTEIN LIGASE"/>
    <property type="match status" value="1"/>
</dbReference>
<comment type="similarity">
    <text evidence="6">Belongs to the UPL family. TOM1/PTR1 subfamily.</text>
</comment>
<dbReference type="InterPro" id="IPR035983">
    <property type="entry name" value="Hect_E3_ubiquitin_ligase"/>
</dbReference>
<feature type="compositionally biased region" description="Polar residues" evidence="8">
    <location>
        <begin position="333"/>
        <end position="344"/>
    </location>
</feature>
<reference evidence="11 12" key="1">
    <citation type="submission" date="2024-10" db="EMBL/GenBank/DDBJ databases">
        <title>Updated reference genomes for cyclostephanoid diatoms.</title>
        <authorList>
            <person name="Roberts W.R."/>
            <person name="Alverson A.J."/>
        </authorList>
    </citation>
    <scope>NUCLEOTIDE SEQUENCE [LARGE SCALE GENOMIC DNA]</scope>
    <source>
        <strain evidence="11 12">AJA010-31</strain>
    </source>
</reference>
<evidence type="ECO:0000256" key="8">
    <source>
        <dbReference type="SAM" id="MobiDB-lite"/>
    </source>
</evidence>
<feature type="region of interest" description="Disordered" evidence="8">
    <location>
        <begin position="3228"/>
        <end position="3375"/>
    </location>
</feature>
<organism evidence="11 12">
    <name type="scientific">Cyclotella atomus</name>
    <dbReference type="NCBI Taxonomy" id="382360"/>
    <lineage>
        <taxon>Eukaryota</taxon>
        <taxon>Sar</taxon>
        <taxon>Stramenopiles</taxon>
        <taxon>Ochrophyta</taxon>
        <taxon>Bacillariophyta</taxon>
        <taxon>Coscinodiscophyceae</taxon>
        <taxon>Thalassiosirophycidae</taxon>
        <taxon>Stephanodiscales</taxon>
        <taxon>Stephanodiscaceae</taxon>
        <taxon>Cyclotella</taxon>
    </lineage>
</organism>
<dbReference type="PANTHER" id="PTHR11254:SF67">
    <property type="entry name" value="E3 UBIQUITIN-PROTEIN LIGASE HUWE1"/>
    <property type="match status" value="1"/>
</dbReference>
<feature type="compositionally biased region" description="Basic and acidic residues" evidence="8">
    <location>
        <begin position="2075"/>
        <end position="2088"/>
    </location>
</feature>
<dbReference type="InterPro" id="IPR010309">
    <property type="entry name" value="E3_Ub_ligase_DUF908"/>
</dbReference>
<dbReference type="InterPro" id="IPR010314">
    <property type="entry name" value="E3_Ub_ligase_DUF913"/>
</dbReference>
<feature type="region of interest" description="Disordered" evidence="8">
    <location>
        <begin position="2058"/>
        <end position="2088"/>
    </location>
</feature>
<feature type="compositionally biased region" description="Acidic residues" evidence="8">
    <location>
        <begin position="2750"/>
        <end position="2766"/>
    </location>
</feature>
<dbReference type="PROSITE" id="PS50237">
    <property type="entry name" value="HECT"/>
    <property type="match status" value="1"/>
</dbReference>
<feature type="region of interest" description="Disordered" evidence="8">
    <location>
        <begin position="3428"/>
        <end position="3454"/>
    </location>
</feature>
<dbReference type="FunFam" id="3.30.2410.10:FF:000009">
    <property type="entry name" value="Probable E3 ubiquitin-protein ligase HECTD2"/>
    <property type="match status" value="1"/>
</dbReference>
<feature type="region of interest" description="Disordered" evidence="8">
    <location>
        <begin position="1775"/>
        <end position="1859"/>
    </location>
</feature>
<dbReference type="CDD" id="cd00078">
    <property type="entry name" value="HECTc"/>
    <property type="match status" value="1"/>
</dbReference>
<dbReference type="Pfam" id="PF06025">
    <property type="entry name" value="DUF913"/>
    <property type="match status" value="1"/>
</dbReference>
<evidence type="ECO:0000256" key="5">
    <source>
        <dbReference type="ARBA" id="ARBA00022786"/>
    </source>
</evidence>
<feature type="region of interest" description="Disordered" evidence="8">
    <location>
        <begin position="2750"/>
        <end position="2869"/>
    </location>
</feature>
<evidence type="ECO:0000256" key="1">
    <source>
        <dbReference type="ARBA" id="ARBA00000885"/>
    </source>
</evidence>
<feature type="compositionally biased region" description="Basic and acidic residues" evidence="8">
    <location>
        <begin position="2687"/>
        <end position="2700"/>
    </location>
</feature>
<feature type="compositionally biased region" description="Basic and acidic residues" evidence="8">
    <location>
        <begin position="3428"/>
        <end position="3440"/>
    </location>
</feature>
<keyword evidence="12" id="KW-1185">Reference proteome</keyword>
<feature type="active site" description="Glycyl thioester intermediate" evidence="7">
    <location>
        <position position="4426"/>
    </location>
</feature>
<feature type="compositionally biased region" description="Acidic residues" evidence="8">
    <location>
        <begin position="3971"/>
        <end position="3987"/>
    </location>
</feature>
<dbReference type="FunFam" id="3.90.1750.10:FF:000003">
    <property type="entry name" value="E3 ubiquitin-protein ligase UPL1"/>
    <property type="match status" value="1"/>
</dbReference>
<keyword evidence="5 7" id="KW-0833">Ubl conjugation pathway</keyword>
<feature type="region of interest" description="Disordered" evidence="8">
    <location>
        <begin position="2104"/>
        <end position="2150"/>
    </location>
</feature>
<dbReference type="Pfam" id="PF14377">
    <property type="entry name" value="UBM"/>
    <property type="match status" value="3"/>
</dbReference>